<keyword evidence="1" id="KW-1133">Transmembrane helix</keyword>
<sequence>MTKQTGSHEGKIPRLNTFMGLTIACLSGLALVFGIAAPGLGWAISVSILLLATALAKIIRARWLTASIAISIVHLLAFGPLANFELQPGVSATFAFWIIILPLTVAAVAVWAVMEKRPKKRPTDKAKIGHS</sequence>
<keyword evidence="1" id="KW-0472">Membrane</keyword>
<dbReference type="Proteomes" id="UP000809349">
    <property type="component" value="Unassembled WGS sequence"/>
</dbReference>
<feature type="transmembrane region" description="Helical" evidence="1">
    <location>
        <begin position="63"/>
        <end position="82"/>
    </location>
</feature>
<feature type="transmembrane region" description="Helical" evidence="1">
    <location>
        <begin position="39"/>
        <end position="56"/>
    </location>
</feature>
<dbReference type="RefSeq" id="WP_223468793.1">
    <property type="nucleotide sequence ID" value="NZ_JAFBIL020000005.1"/>
</dbReference>
<dbReference type="PROSITE" id="PS51257">
    <property type="entry name" value="PROKAR_LIPOPROTEIN"/>
    <property type="match status" value="1"/>
</dbReference>
<evidence type="ECO:0000313" key="2">
    <source>
        <dbReference type="EMBL" id="MBZ2208304.1"/>
    </source>
</evidence>
<feature type="transmembrane region" description="Helical" evidence="1">
    <location>
        <begin position="94"/>
        <end position="114"/>
    </location>
</feature>
<proteinExistence type="predicted"/>
<keyword evidence="1" id="KW-0812">Transmembrane</keyword>
<gene>
    <name evidence="2" type="ORF">I4X03_013640</name>
</gene>
<evidence type="ECO:0000256" key="1">
    <source>
        <dbReference type="SAM" id="Phobius"/>
    </source>
</evidence>
<comment type="caution">
    <text evidence="2">The sequence shown here is derived from an EMBL/GenBank/DDBJ whole genome shotgun (WGS) entry which is preliminary data.</text>
</comment>
<accession>A0ABS7SQT4</accession>
<organism evidence="2 3">
    <name type="scientific">Massilia soli</name>
    <dbReference type="NCBI Taxonomy" id="2792854"/>
    <lineage>
        <taxon>Bacteria</taxon>
        <taxon>Pseudomonadati</taxon>
        <taxon>Pseudomonadota</taxon>
        <taxon>Betaproteobacteria</taxon>
        <taxon>Burkholderiales</taxon>
        <taxon>Oxalobacteraceae</taxon>
        <taxon>Telluria group</taxon>
        <taxon>Massilia</taxon>
    </lineage>
</organism>
<protein>
    <submittedName>
        <fullName evidence="2">Uncharacterized protein</fullName>
    </submittedName>
</protein>
<reference evidence="2 3" key="1">
    <citation type="submission" date="2021-08" db="EMBL/GenBank/DDBJ databases">
        <title>Massilia sp. R798.</title>
        <authorList>
            <person name="Baek J.H."/>
            <person name="Jung H.S."/>
            <person name="Kim K.R."/>
            <person name="Jeon C.O."/>
        </authorList>
    </citation>
    <scope>NUCLEOTIDE SEQUENCE [LARGE SCALE GENOMIC DNA]</scope>
    <source>
        <strain evidence="2 3">R798</strain>
    </source>
</reference>
<name>A0ABS7SQT4_9BURK</name>
<dbReference type="EMBL" id="JAFBIL020000005">
    <property type="protein sequence ID" value="MBZ2208304.1"/>
    <property type="molecule type" value="Genomic_DNA"/>
</dbReference>
<evidence type="ECO:0000313" key="3">
    <source>
        <dbReference type="Proteomes" id="UP000809349"/>
    </source>
</evidence>
<keyword evidence="3" id="KW-1185">Reference proteome</keyword>
<feature type="transmembrane region" description="Helical" evidence="1">
    <location>
        <begin position="12"/>
        <end position="33"/>
    </location>
</feature>